<dbReference type="STRING" id="322095.HMPREF3185_01993"/>
<keyword evidence="3" id="KW-0808">Transferase</keyword>
<dbReference type="InterPro" id="IPR001296">
    <property type="entry name" value="Glyco_trans_1"/>
</dbReference>
<dbReference type="Gene3D" id="3.40.50.2000">
    <property type="entry name" value="Glycogen Phosphorylase B"/>
    <property type="match status" value="2"/>
</dbReference>
<dbReference type="Pfam" id="PF00534">
    <property type="entry name" value="Glycos_transf_1"/>
    <property type="match status" value="1"/>
</dbReference>
<gene>
    <name evidence="3" type="ORF">HMPREF3185_01993</name>
</gene>
<evidence type="ECO:0000313" key="4">
    <source>
        <dbReference type="Proteomes" id="UP000070224"/>
    </source>
</evidence>
<dbReference type="RefSeq" id="WP_082713214.1">
    <property type="nucleotide sequence ID" value="NZ_KQ960465.1"/>
</dbReference>
<accession>A0A134B0L9</accession>
<dbReference type="AlphaFoldDB" id="A0A134B0L9"/>
<evidence type="ECO:0000313" key="3">
    <source>
        <dbReference type="EMBL" id="KXB73470.1"/>
    </source>
</evidence>
<keyword evidence="4" id="KW-1185">Reference proteome</keyword>
<dbReference type="Pfam" id="PF13439">
    <property type="entry name" value="Glyco_transf_4"/>
    <property type="match status" value="1"/>
</dbReference>
<dbReference type="PANTHER" id="PTHR12526:SF630">
    <property type="entry name" value="GLYCOSYLTRANSFERASE"/>
    <property type="match status" value="1"/>
</dbReference>
<dbReference type="Proteomes" id="UP000070224">
    <property type="component" value="Unassembled WGS sequence"/>
</dbReference>
<feature type="domain" description="Glycosyltransferase subfamily 4-like N-terminal" evidence="2">
    <location>
        <begin position="14"/>
        <end position="163"/>
    </location>
</feature>
<evidence type="ECO:0000259" key="1">
    <source>
        <dbReference type="Pfam" id="PF00534"/>
    </source>
</evidence>
<comment type="caution">
    <text evidence="3">The sequence shown here is derived from an EMBL/GenBank/DDBJ whole genome shotgun (WGS) entry which is preliminary data.</text>
</comment>
<evidence type="ECO:0000259" key="2">
    <source>
        <dbReference type="Pfam" id="PF13439"/>
    </source>
</evidence>
<organism evidence="3 4">
    <name type="scientific">Porphyromonas somerae</name>
    <dbReference type="NCBI Taxonomy" id="322095"/>
    <lineage>
        <taxon>Bacteria</taxon>
        <taxon>Pseudomonadati</taxon>
        <taxon>Bacteroidota</taxon>
        <taxon>Bacteroidia</taxon>
        <taxon>Bacteroidales</taxon>
        <taxon>Porphyromonadaceae</taxon>
        <taxon>Porphyromonas</taxon>
    </lineage>
</organism>
<dbReference type="PANTHER" id="PTHR12526">
    <property type="entry name" value="GLYCOSYLTRANSFERASE"/>
    <property type="match status" value="1"/>
</dbReference>
<sequence>MKIAYVLNNTWYAGGQTRVLINKVNYWVKQGHEVYILTSDQIGNSPYYEMDPRVKTVDYAIGYIGADQLSMLQKAMKLPGFLIRHYVRMKRTLMEIRPDIVVSMYGKEIFFLPFIKDGSAKVLEAHGARYTWTFSRKGLLGKLQNWVDIQLVRRFDQFVVLTQEDIPNWDVPNTICIPNGNTFAPIESATLDVKKVISSGRHGVQKNFENLVEAWAIVHAACPDWRLKICGQGLEKLDPIIDKLQLRDSIDRLESSDMQKEYMDSSISVVSSRHEGFSLALAEANACGVPNVSYACPCGPRDIIINGETGILVEELEDYHKLAEGIIRLIQDDELRKKMGKRAKELSVRFSEESVMQRWTELFTELIAKKKKH</sequence>
<dbReference type="PATRIC" id="fig|322095.3.peg.1968"/>
<dbReference type="EMBL" id="LSDK01000138">
    <property type="protein sequence ID" value="KXB73470.1"/>
    <property type="molecule type" value="Genomic_DNA"/>
</dbReference>
<dbReference type="SUPFAM" id="SSF53756">
    <property type="entry name" value="UDP-Glycosyltransferase/glycogen phosphorylase"/>
    <property type="match status" value="1"/>
</dbReference>
<feature type="domain" description="Glycosyl transferase family 1" evidence="1">
    <location>
        <begin position="192"/>
        <end position="345"/>
    </location>
</feature>
<dbReference type="GO" id="GO:0016757">
    <property type="term" value="F:glycosyltransferase activity"/>
    <property type="evidence" value="ECO:0007669"/>
    <property type="project" value="InterPro"/>
</dbReference>
<proteinExistence type="predicted"/>
<dbReference type="OrthoDB" id="9811239at2"/>
<name>A0A134B0L9_9PORP</name>
<dbReference type="InterPro" id="IPR028098">
    <property type="entry name" value="Glyco_trans_4-like_N"/>
</dbReference>
<protein>
    <submittedName>
        <fullName evidence="3">Glycosyltransferase, group 1 family protein</fullName>
    </submittedName>
</protein>
<reference evidence="4" key="1">
    <citation type="submission" date="2016-01" db="EMBL/GenBank/DDBJ databases">
        <authorList>
            <person name="Mitreva M."/>
            <person name="Pepin K.H."/>
            <person name="Mihindukulasuriya K.A."/>
            <person name="Fulton R."/>
            <person name="Fronick C."/>
            <person name="O'Laughlin M."/>
            <person name="Miner T."/>
            <person name="Herter B."/>
            <person name="Rosa B.A."/>
            <person name="Cordes M."/>
            <person name="Tomlinson C."/>
            <person name="Wollam A."/>
            <person name="Palsikar V.B."/>
            <person name="Mardis E.R."/>
            <person name="Wilson R.K."/>
        </authorList>
    </citation>
    <scope>NUCLEOTIDE SEQUENCE [LARGE SCALE GENOMIC DNA]</scope>
    <source>
        <strain evidence="4">KA00683</strain>
    </source>
</reference>
<dbReference type="CDD" id="cd03820">
    <property type="entry name" value="GT4_AmsD-like"/>
    <property type="match status" value="1"/>
</dbReference>